<name>A0A7J6NMS8_PEROL</name>
<protein>
    <submittedName>
        <fullName evidence="2">Uncharacterized protein</fullName>
    </submittedName>
</protein>
<evidence type="ECO:0000256" key="1">
    <source>
        <dbReference type="SAM" id="MobiDB-lite"/>
    </source>
</evidence>
<evidence type="ECO:0000313" key="3">
    <source>
        <dbReference type="Proteomes" id="UP000574390"/>
    </source>
</evidence>
<feature type="region of interest" description="Disordered" evidence="1">
    <location>
        <begin position="20"/>
        <end position="192"/>
    </location>
</feature>
<comment type="caution">
    <text evidence="2">The sequence shown here is derived from an EMBL/GenBank/DDBJ whole genome shotgun (WGS) entry which is preliminary data.</text>
</comment>
<evidence type="ECO:0000313" key="2">
    <source>
        <dbReference type="EMBL" id="KAF4685154.1"/>
    </source>
</evidence>
<feature type="compositionally biased region" description="Basic and acidic residues" evidence="1">
    <location>
        <begin position="98"/>
        <end position="118"/>
    </location>
</feature>
<dbReference type="AlphaFoldDB" id="A0A7J6NMS8"/>
<feature type="compositionally biased region" description="Basic residues" evidence="1">
    <location>
        <begin position="119"/>
        <end position="129"/>
    </location>
</feature>
<dbReference type="Proteomes" id="UP000574390">
    <property type="component" value="Unassembled WGS sequence"/>
</dbReference>
<accession>A0A7J6NMS8</accession>
<sequence>TEEEKEERLKAIRVAIDETKGEVQRQHNKLSKWSVNKGKEESTTAAATQPSWQRRSPARSTSSETSSVPVVSDKIKSLSASIKELLGSNKTTTTTVEPGEKEETSSRRGVKREAEAAKKRPAKKPRQTKAKADAAGPVVAPFPPDTHGAEEPQSAAAEAPAKIPVPVGSPSSSSGVSSVVASSPVSSGSALDDLYSALSREMGVE</sequence>
<reference evidence="2 3" key="1">
    <citation type="submission" date="2020-04" db="EMBL/GenBank/DDBJ databases">
        <title>Perkinsus olseni comparative genomics.</title>
        <authorList>
            <person name="Bogema D.R."/>
        </authorList>
    </citation>
    <scope>NUCLEOTIDE SEQUENCE [LARGE SCALE GENOMIC DNA]</scope>
    <source>
        <strain evidence="2">ATCC PRA-205</strain>
    </source>
</reference>
<gene>
    <name evidence="2" type="ORF">FOZ62_016614</name>
</gene>
<feature type="compositionally biased region" description="Low complexity" evidence="1">
    <location>
        <begin position="54"/>
        <end position="72"/>
    </location>
</feature>
<dbReference type="EMBL" id="JABANM010037086">
    <property type="protein sequence ID" value="KAF4685154.1"/>
    <property type="molecule type" value="Genomic_DNA"/>
</dbReference>
<feature type="non-terminal residue" evidence="2">
    <location>
        <position position="1"/>
    </location>
</feature>
<proteinExistence type="predicted"/>
<feature type="compositionally biased region" description="Polar residues" evidence="1">
    <location>
        <begin position="43"/>
        <end position="53"/>
    </location>
</feature>
<feature type="compositionally biased region" description="Low complexity" evidence="1">
    <location>
        <begin position="151"/>
        <end position="190"/>
    </location>
</feature>
<organism evidence="2 3">
    <name type="scientific">Perkinsus olseni</name>
    <name type="common">Perkinsus atlanticus</name>
    <dbReference type="NCBI Taxonomy" id="32597"/>
    <lineage>
        <taxon>Eukaryota</taxon>
        <taxon>Sar</taxon>
        <taxon>Alveolata</taxon>
        <taxon>Perkinsozoa</taxon>
        <taxon>Perkinsea</taxon>
        <taxon>Perkinsida</taxon>
        <taxon>Perkinsidae</taxon>
        <taxon>Perkinsus</taxon>
    </lineage>
</organism>